<dbReference type="GO" id="GO:0006508">
    <property type="term" value="P:proteolysis"/>
    <property type="evidence" value="ECO:0007669"/>
    <property type="project" value="UniProtKB-KW"/>
</dbReference>
<dbReference type="SUPFAM" id="SSF81923">
    <property type="entry name" value="Double Clp-N motif"/>
    <property type="match status" value="2"/>
</dbReference>
<dbReference type="RefSeq" id="WP_189114511.1">
    <property type="nucleotide sequence ID" value="NZ_BMQC01000008.1"/>
</dbReference>
<comment type="caution">
    <text evidence="3">The sequence shown here is derived from an EMBL/GenBank/DDBJ whole genome shotgun (WGS) entry which is preliminary data.</text>
</comment>
<evidence type="ECO:0000256" key="1">
    <source>
        <dbReference type="PROSITE-ProRule" id="PRU01251"/>
    </source>
</evidence>
<gene>
    <name evidence="3" type="ORF">GCM10010124_25510</name>
</gene>
<dbReference type="InterPro" id="IPR004176">
    <property type="entry name" value="Clp_R_N"/>
</dbReference>
<organism evidence="3 4">
    <name type="scientific">Pilimelia terevasa</name>
    <dbReference type="NCBI Taxonomy" id="53372"/>
    <lineage>
        <taxon>Bacteria</taxon>
        <taxon>Bacillati</taxon>
        <taxon>Actinomycetota</taxon>
        <taxon>Actinomycetes</taxon>
        <taxon>Micromonosporales</taxon>
        <taxon>Micromonosporaceae</taxon>
        <taxon>Pilimelia</taxon>
    </lineage>
</organism>
<dbReference type="EMBL" id="BMQC01000008">
    <property type="protein sequence ID" value="GGK31590.1"/>
    <property type="molecule type" value="Genomic_DNA"/>
</dbReference>
<reference evidence="3" key="1">
    <citation type="journal article" date="2014" name="Int. J. Syst. Evol. Microbiol.">
        <title>Complete genome sequence of Corynebacterium casei LMG S-19264T (=DSM 44701T), isolated from a smear-ripened cheese.</title>
        <authorList>
            <consortium name="US DOE Joint Genome Institute (JGI-PGF)"/>
            <person name="Walter F."/>
            <person name="Albersmeier A."/>
            <person name="Kalinowski J."/>
            <person name="Ruckert C."/>
        </authorList>
    </citation>
    <scope>NUCLEOTIDE SEQUENCE</scope>
    <source>
        <strain evidence="3">JCM 3091</strain>
    </source>
</reference>
<proteinExistence type="predicted"/>
<keyword evidence="3" id="KW-0645">Protease</keyword>
<dbReference type="PANTHER" id="PTHR47016">
    <property type="entry name" value="ATP-DEPENDENT CLP PROTEASE ATP-BINDING SUBUNIT CLPT1, CHLOROPLASTIC"/>
    <property type="match status" value="1"/>
</dbReference>
<keyword evidence="1" id="KW-0677">Repeat</keyword>
<sequence length="189" mass="21055">MFERFTQAARDAVVRAQTEARGLDHDRIGTEHLLLALLHSGLTVPGLTYPHVHEQARRRTPATLGVEPDRDQADAAALKAIGIDLDQVRRTIEATFGPDALSLPPPEQKRSWWRRAMNHVPFTPRARKVLELSLREALRLKQRFIAPEHLMLGILRDNGGTATQIMTDAGVDLTALGQQLETALLRQAV</sequence>
<feature type="domain" description="Clp R" evidence="2">
    <location>
        <begin position="2"/>
        <end position="187"/>
    </location>
</feature>
<reference evidence="3" key="2">
    <citation type="submission" date="2020-09" db="EMBL/GenBank/DDBJ databases">
        <authorList>
            <person name="Sun Q."/>
            <person name="Ohkuma M."/>
        </authorList>
    </citation>
    <scope>NUCLEOTIDE SEQUENCE</scope>
    <source>
        <strain evidence="3">JCM 3091</strain>
    </source>
</reference>
<keyword evidence="4" id="KW-1185">Reference proteome</keyword>
<dbReference type="AlphaFoldDB" id="A0A8J3BQM2"/>
<dbReference type="PROSITE" id="PS51903">
    <property type="entry name" value="CLP_R"/>
    <property type="match status" value="1"/>
</dbReference>
<accession>A0A8J3BQM2</accession>
<protein>
    <submittedName>
        <fullName evidence="3">Clp protease</fullName>
    </submittedName>
</protein>
<evidence type="ECO:0000313" key="3">
    <source>
        <dbReference type="EMBL" id="GGK31590.1"/>
    </source>
</evidence>
<evidence type="ECO:0000259" key="2">
    <source>
        <dbReference type="PROSITE" id="PS51903"/>
    </source>
</evidence>
<dbReference type="GO" id="GO:0008233">
    <property type="term" value="F:peptidase activity"/>
    <property type="evidence" value="ECO:0007669"/>
    <property type="project" value="UniProtKB-KW"/>
</dbReference>
<dbReference type="InterPro" id="IPR044217">
    <property type="entry name" value="CLPT1/2"/>
</dbReference>
<name>A0A8J3BQM2_9ACTN</name>
<evidence type="ECO:0000313" key="4">
    <source>
        <dbReference type="Proteomes" id="UP000662200"/>
    </source>
</evidence>
<keyword evidence="3" id="KW-0378">Hydrolase</keyword>
<dbReference type="Pfam" id="PF02861">
    <property type="entry name" value="Clp_N"/>
    <property type="match status" value="2"/>
</dbReference>
<dbReference type="Gene3D" id="1.10.1780.10">
    <property type="entry name" value="Clp, N-terminal domain"/>
    <property type="match status" value="1"/>
</dbReference>
<dbReference type="Proteomes" id="UP000662200">
    <property type="component" value="Unassembled WGS sequence"/>
</dbReference>
<dbReference type="PANTHER" id="PTHR47016:SF5">
    <property type="entry name" value="CLP DOMAIN SUPERFAMILY PROTEIN"/>
    <property type="match status" value="1"/>
</dbReference>
<dbReference type="InterPro" id="IPR036628">
    <property type="entry name" value="Clp_N_dom_sf"/>
</dbReference>